<evidence type="ECO:0000313" key="5">
    <source>
        <dbReference type="EMBL" id="MFC5848972.1"/>
    </source>
</evidence>
<dbReference type="InterPro" id="IPR002347">
    <property type="entry name" value="SDR_fam"/>
</dbReference>
<feature type="region of interest" description="Disordered" evidence="4">
    <location>
        <begin position="261"/>
        <end position="283"/>
    </location>
</feature>
<dbReference type="Pfam" id="PF00106">
    <property type="entry name" value="adh_short"/>
    <property type="match status" value="1"/>
</dbReference>
<dbReference type="EC" id="1.-.-.-" evidence="5"/>
<evidence type="ECO:0000256" key="1">
    <source>
        <dbReference type="ARBA" id="ARBA00006484"/>
    </source>
</evidence>
<evidence type="ECO:0000313" key="6">
    <source>
        <dbReference type="Proteomes" id="UP001595979"/>
    </source>
</evidence>
<protein>
    <submittedName>
        <fullName evidence="5">SDR family NAD(P)-dependent oxidoreductase</fullName>
        <ecNumber evidence="5">1.-.-.-</ecNumber>
    </submittedName>
</protein>
<name>A0ABW1DLD9_9DEIO</name>
<reference evidence="6" key="1">
    <citation type="journal article" date="2019" name="Int. J. Syst. Evol. Microbiol.">
        <title>The Global Catalogue of Microorganisms (GCM) 10K type strain sequencing project: providing services to taxonomists for standard genome sequencing and annotation.</title>
        <authorList>
            <consortium name="The Broad Institute Genomics Platform"/>
            <consortium name="The Broad Institute Genome Sequencing Center for Infectious Disease"/>
            <person name="Wu L."/>
            <person name="Ma J."/>
        </authorList>
    </citation>
    <scope>NUCLEOTIDE SEQUENCE [LARGE SCALE GENOMIC DNA]</scope>
    <source>
        <strain evidence="6">CGMCC 1.15053</strain>
    </source>
</reference>
<dbReference type="GO" id="GO:0016491">
    <property type="term" value="F:oxidoreductase activity"/>
    <property type="evidence" value="ECO:0007669"/>
    <property type="project" value="UniProtKB-KW"/>
</dbReference>
<dbReference type="SUPFAM" id="SSF51735">
    <property type="entry name" value="NAD(P)-binding Rossmann-fold domains"/>
    <property type="match status" value="1"/>
</dbReference>
<sequence>MTSGAASEEARSTRRPVVVLTGASSGIGRATAWELAARGYALVLAARRGDELAALARELDPGGARVLAVPTDVTDDAARRALVAAAHAHFGHIDVLVNNAGVTVERGWWWDDPDPLRVLRVNLESPAELTRLVLPEMRARGSGHIVNIGSVAGRVATQGLYSASKFGLRGFSLALRRELLGSGVEVSLVAPGFVKSEMTARTRLPLPGPEVVARAVAGVLLRPRREVVVPRAYRLLALLDALWPGLGDLLVRRLVTPRRYGHAARHPGKAPAGQIPSGKTKTK</sequence>
<comment type="caution">
    <text evidence="5">The sequence shown here is derived from an EMBL/GenBank/DDBJ whole genome shotgun (WGS) entry which is preliminary data.</text>
</comment>
<dbReference type="Gene3D" id="3.40.50.720">
    <property type="entry name" value="NAD(P)-binding Rossmann-like Domain"/>
    <property type="match status" value="1"/>
</dbReference>
<dbReference type="EMBL" id="JBHSOH010000012">
    <property type="protein sequence ID" value="MFC5848972.1"/>
    <property type="molecule type" value="Genomic_DNA"/>
</dbReference>
<gene>
    <name evidence="5" type="ORF">ACFPQ6_11690</name>
</gene>
<evidence type="ECO:0000256" key="2">
    <source>
        <dbReference type="ARBA" id="ARBA00023002"/>
    </source>
</evidence>
<dbReference type="PANTHER" id="PTHR44196:SF1">
    <property type="entry name" value="DEHYDROGENASE_REDUCTASE SDR FAMILY MEMBER 7B"/>
    <property type="match status" value="1"/>
</dbReference>
<dbReference type="RefSeq" id="WP_380049519.1">
    <property type="nucleotide sequence ID" value="NZ_JBHSOH010000012.1"/>
</dbReference>
<keyword evidence="2 5" id="KW-0560">Oxidoreductase</keyword>
<keyword evidence="6" id="KW-1185">Reference proteome</keyword>
<dbReference type="PRINTS" id="PR00081">
    <property type="entry name" value="GDHRDH"/>
</dbReference>
<evidence type="ECO:0000256" key="4">
    <source>
        <dbReference type="SAM" id="MobiDB-lite"/>
    </source>
</evidence>
<dbReference type="PRINTS" id="PR00080">
    <property type="entry name" value="SDRFAMILY"/>
</dbReference>
<evidence type="ECO:0000256" key="3">
    <source>
        <dbReference type="RuleBase" id="RU000363"/>
    </source>
</evidence>
<accession>A0ABW1DLD9</accession>
<organism evidence="5 6">
    <name type="scientific">Deinococcus petrolearius</name>
    <dbReference type="NCBI Taxonomy" id="1751295"/>
    <lineage>
        <taxon>Bacteria</taxon>
        <taxon>Thermotogati</taxon>
        <taxon>Deinococcota</taxon>
        <taxon>Deinococci</taxon>
        <taxon>Deinococcales</taxon>
        <taxon>Deinococcaceae</taxon>
        <taxon>Deinococcus</taxon>
    </lineage>
</organism>
<comment type="similarity">
    <text evidence="1 3">Belongs to the short-chain dehydrogenases/reductases (SDR) family.</text>
</comment>
<proteinExistence type="inferred from homology"/>
<dbReference type="PROSITE" id="PS00061">
    <property type="entry name" value="ADH_SHORT"/>
    <property type="match status" value="1"/>
</dbReference>
<dbReference type="InterPro" id="IPR020904">
    <property type="entry name" value="Sc_DH/Rdtase_CS"/>
</dbReference>
<dbReference type="Proteomes" id="UP001595979">
    <property type="component" value="Unassembled WGS sequence"/>
</dbReference>
<dbReference type="PANTHER" id="PTHR44196">
    <property type="entry name" value="DEHYDROGENASE/REDUCTASE SDR FAMILY MEMBER 7B"/>
    <property type="match status" value="1"/>
</dbReference>
<dbReference type="InterPro" id="IPR036291">
    <property type="entry name" value="NAD(P)-bd_dom_sf"/>
</dbReference>